<feature type="transmembrane region" description="Helical" evidence="1">
    <location>
        <begin position="77"/>
        <end position="99"/>
    </location>
</feature>
<accession>A0ABU1Z9U8</accession>
<dbReference type="SUPFAM" id="SSF55874">
    <property type="entry name" value="ATPase domain of HSP90 chaperone/DNA topoisomerase II/histidine kinase"/>
    <property type="match status" value="1"/>
</dbReference>
<protein>
    <submittedName>
        <fullName evidence="4">LytS/YehU family sensor histidine kinase</fullName>
    </submittedName>
</protein>
<evidence type="ECO:0000313" key="4">
    <source>
        <dbReference type="EMBL" id="MDR7297377.1"/>
    </source>
</evidence>
<dbReference type="InterPro" id="IPR010559">
    <property type="entry name" value="Sig_transdc_His_kin_internal"/>
</dbReference>
<feature type="transmembrane region" description="Helical" evidence="1">
    <location>
        <begin position="49"/>
        <end position="70"/>
    </location>
</feature>
<dbReference type="GO" id="GO:0016301">
    <property type="term" value="F:kinase activity"/>
    <property type="evidence" value="ECO:0007669"/>
    <property type="project" value="UniProtKB-KW"/>
</dbReference>
<reference evidence="4 5" key="1">
    <citation type="submission" date="2023-07" db="EMBL/GenBank/DDBJ databases">
        <title>Sorghum-associated microbial communities from plants grown in Nebraska, USA.</title>
        <authorList>
            <person name="Schachtman D."/>
        </authorList>
    </citation>
    <scope>NUCLEOTIDE SEQUENCE [LARGE SCALE GENOMIC DNA]</scope>
    <source>
        <strain evidence="4 5">BE310</strain>
    </source>
</reference>
<keyword evidence="1" id="KW-0812">Transmembrane</keyword>
<name>A0ABU1Z9U8_9BURK</name>
<dbReference type="Gene3D" id="3.30.565.10">
    <property type="entry name" value="Histidine kinase-like ATPase, C-terminal domain"/>
    <property type="match status" value="1"/>
</dbReference>
<evidence type="ECO:0000259" key="2">
    <source>
        <dbReference type="Pfam" id="PF02518"/>
    </source>
</evidence>
<feature type="domain" description="Histidine kinase/HSP90-like ATPase" evidence="2">
    <location>
        <begin position="247"/>
        <end position="338"/>
    </location>
</feature>
<feature type="transmembrane region" description="Helical" evidence="1">
    <location>
        <begin position="111"/>
        <end position="130"/>
    </location>
</feature>
<dbReference type="Pfam" id="PF06580">
    <property type="entry name" value="His_kinase"/>
    <property type="match status" value="1"/>
</dbReference>
<dbReference type="InterPro" id="IPR036890">
    <property type="entry name" value="HATPase_C_sf"/>
</dbReference>
<dbReference type="EMBL" id="JAVDXQ010000003">
    <property type="protein sequence ID" value="MDR7297377.1"/>
    <property type="molecule type" value="Genomic_DNA"/>
</dbReference>
<sequence>MSHAAPTLASDLAQALGEEGVGWQRPTPLLAGALLFGLAAVWLRAHPAWALSLGLWLGHAASDGVCGLFARRRATLLVLPLALLLGAALGWVVEQALVLDAMTAAERLTRVWLHLGFGAAMLGLPLLQGLRRLRAVRRVEQERARLRAELQMLQAQIEPHFLFNTLATLRSFVRQGSARALPLLDAVSGLLETTLDRVRQAEDSTLGQECQVVEHYLAIMALRLGERLSYRVDVDAELHDLPLPPLMLQPLVENAIQHGIEPSESGGQVLVQAERGGDRLRLKVVNSGCALTTDTPTGHGLALVNLRQRLHALHGDHAGLSLATNAAGQTEATLTLPMP</sequence>
<evidence type="ECO:0000313" key="5">
    <source>
        <dbReference type="Proteomes" id="UP001180536"/>
    </source>
</evidence>
<dbReference type="PANTHER" id="PTHR34220">
    <property type="entry name" value="SENSOR HISTIDINE KINASE YPDA"/>
    <property type="match status" value="1"/>
</dbReference>
<keyword evidence="4" id="KW-0808">Transferase</keyword>
<feature type="domain" description="Signal transduction histidine kinase internal region" evidence="3">
    <location>
        <begin position="148"/>
        <end position="228"/>
    </location>
</feature>
<dbReference type="InterPro" id="IPR003594">
    <property type="entry name" value="HATPase_dom"/>
</dbReference>
<gene>
    <name evidence="4" type="ORF">J2X16_002724</name>
</gene>
<dbReference type="Proteomes" id="UP001180536">
    <property type="component" value="Unassembled WGS sequence"/>
</dbReference>
<proteinExistence type="predicted"/>
<keyword evidence="1" id="KW-1133">Transmembrane helix</keyword>
<keyword evidence="4" id="KW-0418">Kinase</keyword>
<dbReference type="PANTHER" id="PTHR34220:SF9">
    <property type="entry name" value="SIGNAL TRANSDUCTION HISTIDINE KINASE INTERNAL REGION DOMAIN-CONTAINING PROTEIN"/>
    <property type="match status" value="1"/>
</dbReference>
<feature type="transmembrane region" description="Helical" evidence="1">
    <location>
        <begin position="27"/>
        <end position="43"/>
    </location>
</feature>
<comment type="caution">
    <text evidence="4">The sequence shown here is derived from an EMBL/GenBank/DDBJ whole genome shotgun (WGS) entry which is preliminary data.</text>
</comment>
<keyword evidence="5" id="KW-1185">Reference proteome</keyword>
<dbReference type="Pfam" id="PF02518">
    <property type="entry name" value="HATPase_c"/>
    <property type="match status" value="1"/>
</dbReference>
<dbReference type="InterPro" id="IPR050640">
    <property type="entry name" value="Bact_2-comp_sensor_kinase"/>
</dbReference>
<dbReference type="RefSeq" id="WP_056875465.1">
    <property type="nucleotide sequence ID" value="NZ_JAVDXQ010000003.1"/>
</dbReference>
<evidence type="ECO:0000259" key="3">
    <source>
        <dbReference type="Pfam" id="PF06580"/>
    </source>
</evidence>
<evidence type="ECO:0000256" key="1">
    <source>
        <dbReference type="SAM" id="Phobius"/>
    </source>
</evidence>
<keyword evidence="1" id="KW-0472">Membrane</keyword>
<organism evidence="4 5">
    <name type="scientific">Pelomonas aquatica</name>
    <dbReference type="NCBI Taxonomy" id="431058"/>
    <lineage>
        <taxon>Bacteria</taxon>
        <taxon>Pseudomonadati</taxon>
        <taxon>Pseudomonadota</taxon>
        <taxon>Betaproteobacteria</taxon>
        <taxon>Burkholderiales</taxon>
        <taxon>Sphaerotilaceae</taxon>
        <taxon>Roseateles</taxon>
    </lineage>
</organism>